<dbReference type="OrthoDB" id="432447at2759"/>
<reference evidence="5" key="1">
    <citation type="submission" date="2019-12" db="EMBL/GenBank/DDBJ databases">
        <title>Genome sequence of Babesia ovis.</title>
        <authorList>
            <person name="Yamagishi J."/>
            <person name="Sevinc F."/>
            <person name="Xuan X."/>
        </authorList>
    </citation>
    <scope>NUCLEOTIDE SEQUENCE</scope>
    <source>
        <strain evidence="5">Selcuk</strain>
    </source>
</reference>
<dbReference type="InterPro" id="IPR011611">
    <property type="entry name" value="PfkB_dom"/>
</dbReference>
<proteinExistence type="inferred from homology"/>
<keyword evidence="3 5" id="KW-0418">Kinase</keyword>
<dbReference type="InterPro" id="IPR052700">
    <property type="entry name" value="Carb_kinase_PfkB-like"/>
</dbReference>
<evidence type="ECO:0000256" key="1">
    <source>
        <dbReference type="ARBA" id="ARBA00010688"/>
    </source>
</evidence>
<accession>A0A9W5T904</accession>
<dbReference type="EMBL" id="BLIY01000007">
    <property type="protein sequence ID" value="GFE53590.1"/>
    <property type="molecule type" value="Genomic_DNA"/>
</dbReference>
<dbReference type="Gene3D" id="3.40.1190.20">
    <property type="match status" value="1"/>
</dbReference>
<dbReference type="SUPFAM" id="SSF53613">
    <property type="entry name" value="Ribokinase-like"/>
    <property type="match status" value="1"/>
</dbReference>
<dbReference type="CDD" id="cd01168">
    <property type="entry name" value="adenosine_kinase"/>
    <property type="match status" value="1"/>
</dbReference>
<keyword evidence="6" id="KW-1185">Reference proteome</keyword>
<protein>
    <submittedName>
        <fullName evidence="5">Adenosine kinase</fullName>
    </submittedName>
</protein>
<dbReference type="PANTHER" id="PTHR43320:SF3">
    <property type="entry name" value="CARBOHYDRATE KINASE PFKB DOMAIN-CONTAINING PROTEIN"/>
    <property type="match status" value="1"/>
</dbReference>
<sequence>MGDTILEKGPLSVLFVGHPMIDMFARVESSVVEVMGVPKGESSIVDIKAFDKLSQMVTVEAASPGCSAANSAFAYAYLGGKASYFGIVGCDEQADVFDKHMGSDGLDMMTIRKNGDLTSKLYSLVTPDAERTMYLLIGASHTLKVGDLDPAVMDRFDFYSVNGFMFASEEQTDFTHQMVDAALSRGKGIITLLANSFCVRRNGKYLKPVVDKSAYVSGNIEEFSILFDIKDKAALCDYIAKRTTGDKPTHKAVIMTMNAEGAIIFYQGKQFYVPPTGANVVDTTGAGDFFAGSVLYGLLNGWSVKKASQFALTVVFDVISHVGTYLSADVRAKIEALKAEP</sequence>
<dbReference type="PANTHER" id="PTHR43320">
    <property type="entry name" value="SUGAR KINASE"/>
    <property type="match status" value="1"/>
</dbReference>
<evidence type="ECO:0000259" key="4">
    <source>
        <dbReference type="Pfam" id="PF00294"/>
    </source>
</evidence>
<comment type="similarity">
    <text evidence="1">Belongs to the carbohydrate kinase PfkB family.</text>
</comment>
<evidence type="ECO:0000313" key="5">
    <source>
        <dbReference type="EMBL" id="GFE53590.1"/>
    </source>
</evidence>
<dbReference type="AlphaFoldDB" id="A0A9W5T904"/>
<dbReference type="Pfam" id="PF00294">
    <property type="entry name" value="PfkB"/>
    <property type="match status" value="1"/>
</dbReference>
<dbReference type="InterPro" id="IPR029056">
    <property type="entry name" value="Ribokinase-like"/>
</dbReference>
<evidence type="ECO:0000313" key="6">
    <source>
        <dbReference type="Proteomes" id="UP001057455"/>
    </source>
</evidence>
<gene>
    <name evidence="5" type="ORF">BaOVIS_009940</name>
</gene>
<dbReference type="GO" id="GO:0016301">
    <property type="term" value="F:kinase activity"/>
    <property type="evidence" value="ECO:0007669"/>
    <property type="project" value="UniProtKB-KW"/>
</dbReference>
<keyword evidence="2" id="KW-0808">Transferase</keyword>
<comment type="caution">
    <text evidence="5">The sequence shown here is derived from an EMBL/GenBank/DDBJ whole genome shotgun (WGS) entry which is preliminary data.</text>
</comment>
<evidence type="ECO:0000256" key="3">
    <source>
        <dbReference type="ARBA" id="ARBA00022777"/>
    </source>
</evidence>
<organism evidence="5 6">
    <name type="scientific">Babesia ovis</name>
    <dbReference type="NCBI Taxonomy" id="5869"/>
    <lineage>
        <taxon>Eukaryota</taxon>
        <taxon>Sar</taxon>
        <taxon>Alveolata</taxon>
        <taxon>Apicomplexa</taxon>
        <taxon>Aconoidasida</taxon>
        <taxon>Piroplasmida</taxon>
        <taxon>Babesiidae</taxon>
        <taxon>Babesia</taxon>
    </lineage>
</organism>
<name>A0A9W5T904_BABOV</name>
<feature type="domain" description="Carbohydrate kinase PfkB" evidence="4">
    <location>
        <begin position="63"/>
        <end position="327"/>
    </location>
</feature>
<dbReference type="Proteomes" id="UP001057455">
    <property type="component" value="Unassembled WGS sequence"/>
</dbReference>
<evidence type="ECO:0000256" key="2">
    <source>
        <dbReference type="ARBA" id="ARBA00022679"/>
    </source>
</evidence>